<feature type="transmembrane region" description="Helical" evidence="1">
    <location>
        <begin position="125"/>
        <end position="147"/>
    </location>
</feature>
<feature type="transmembrane region" description="Helical" evidence="1">
    <location>
        <begin position="88"/>
        <end position="110"/>
    </location>
</feature>
<keyword evidence="3" id="KW-1185">Reference proteome</keyword>
<dbReference type="EMBL" id="KN834779">
    <property type="protein sequence ID" value="KIK59473.1"/>
    <property type="molecule type" value="Genomic_DNA"/>
</dbReference>
<dbReference type="HOGENOM" id="CLU_115503_0_0_1"/>
<reference evidence="2 3" key="1">
    <citation type="submission" date="2014-04" db="EMBL/GenBank/DDBJ databases">
        <title>Evolutionary Origins and Diversification of the Mycorrhizal Mutualists.</title>
        <authorList>
            <consortium name="DOE Joint Genome Institute"/>
            <consortium name="Mycorrhizal Genomics Consortium"/>
            <person name="Kohler A."/>
            <person name="Kuo A."/>
            <person name="Nagy L.G."/>
            <person name="Floudas D."/>
            <person name="Copeland A."/>
            <person name="Barry K.W."/>
            <person name="Cichocki N."/>
            <person name="Veneault-Fourrey C."/>
            <person name="LaButti K."/>
            <person name="Lindquist E.A."/>
            <person name="Lipzen A."/>
            <person name="Lundell T."/>
            <person name="Morin E."/>
            <person name="Murat C."/>
            <person name="Riley R."/>
            <person name="Ohm R."/>
            <person name="Sun H."/>
            <person name="Tunlid A."/>
            <person name="Henrissat B."/>
            <person name="Grigoriev I.V."/>
            <person name="Hibbett D.S."/>
            <person name="Martin F."/>
        </authorList>
    </citation>
    <scope>NUCLEOTIDE SEQUENCE [LARGE SCALE GENOMIC DNA]</scope>
    <source>
        <strain evidence="2 3">FD-317 M1</strain>
    </source>
</reference>
<evidence type="ECO:0000313" key="3">
    <source>
        <dbReference type="Proteomes" id="UP000053593"/>
    </source>
</evidence>
<protein>
    <submittedName>
        <fullName evidence="2">Uncharacterized protein</fullName>
    </submittedName>
</protein>
<dbReference type="AlphaFoldDB" id="A0A0D0CUI6"/>
<keyword evidence="1" id="KW-0472">Membrane</keyword>
<feature type="transmembrane region" description="Helical" evidence="1">
    <location>
        <begin position="53"/>
        <end position="76"/>
    </location>
</feature>
<gene>
    <name evidence="2" type="ORF">GYMLUDRAFT_245159</name>
</gene>
<sequence>MILNTPPALLVLWFALSVSISLWRLPCYIREMPPSSQSELPVHEPESLVHENIGQSIILVVFFHMWSTMIYLFTVVTGNFASNNGLSGTLPSCVIAFVTLFLVVGFAHYLEALSIPRKRWGHFKILYLIVTFPFYLVYPILWIIDLFRGRIEFFRRREVDE</sequence>
<keyword evidence="1" id="KW-1133">Transmembrane helix</keyword>
<evidence type="ECO:0000313" key="2">
    <source>
        <dbReference type="EMBL" id="KIK59473.1"/>
    </source>
</evidence>
<proteinExistence type="predicted"/>
<organism evidence="2 3">
    <name type="scientific">Collybiopsis luxurians FD-317 M1</name>
    <dbReference type="NCBI Taxonomy" id="944289"/>
    <lineage>
        <taxon>Eukaryota</taxon>
        <taxon>Fungi</taxon>
        <taxon>Dikarya</taxon>
        <taxon>Basidiomycota</taxon>
        <taxon>Agaricomycotina</taxon>
        <taxon>Agaricomycetes</taxon>
        <taxon>Agaricomycetidae</taxon>
        <taxon>Agaricales</taxon>
        <taxon>Marasmiineae</taxon>
        <taxon>Omphalotaceae</taxon>
        <taxon>Collybiopsis</taxon>
        <taxon>Collybiopsis luxurians</taxon>
    </lineage>
</organism>
<dbReference type="Proteomes" id="UP000053593">
    <property type="component" value="Unassembled WGS sequence"/>
</dbReference>
<evidence type="ECO:0000256" key="1">
    <source>
        <dbReference type="SAM" id="Phobius"/>
    </source>
</evidence>
<keyword evidence="1" id="KW-0812">Transmembrane</keyword>
<accession>A0A0D0CUI6</accession>
<name>A0A0D0CUI6_9AGAR</name>